<dbReference type="GO" id="GO:0016020">
    <property type="term" value="C:membrane"/>
    <property type="evidence" value="ECO:0007669"/>
    <property type="project" value="InterPro"/>
</dbReference>
<keyword evidence="7" id="KW-1185">Reference proteome</keyword>
<evidence type="ECO:0000256" key="4">
    <source>
        <dbReference type="SAM" id="MobiDB-lite"/>
    </source>
</evidence>
<proteinExistence type="predicted"/>
<accession>A0A3L6PSW2</accession>
<dbReference type="InterPro" id="IPR036640">
    <property type="entry name" value="ABC1_TM_sf"/>
</dbReference>
<organism evidence="6 7">
    <name type="scientific">Panicum miliaceum</name>
    <name type="common">Proso millet</name>
    <name type="synonym">Broomcorn millet</name>
    <dbReference type="NCBI Taxonomy" id="4540"/>
    <lineage>
        <taxon>Eukaryota</taxon>
        <taxon>Viridiplantae</taxon>
        <taxon>Streptophyta</taxon>
        <taxon>Embryophyta</taxon>
        <taxon>Tracheophyta</taxon>
        <taxon>Spermatophyta</taxon>
        <taxon>Magnoliopsida</taxon>
        <taxon>Liliopsida</taxon>
        <taxon>Poales</taxon>
        <taxon>Poaceae</taxon>
        <taxon>PACMAD clade</taxon>
        <taxon>Panicoideae</taxon>
        <taxon>Panicodae</taxon>
        <taxon>Paniceae</taxon>
        <taxon>Panicinae</taxon>
        <taxon>Panicum</taxon>
        <taxon>Panicum sect. Panicum</taxon>
    </lineage>
</organism>
<keyword evidence="1 5" id="KW-0812">Transmembrane</keyword>
<evidence type="ECO:0008006" key="8">
    <source>
        <dbReference type="Google" id="ProtNLM"/>
    </source>
</evidence>
<feature type="compositionally biased region" description="Acidic residues" evidence="4">
    <location>
        <begin position="47"/>
        <end position="63"/>
    </location>
</feature>
<feature type="compositionally biased region" description="Low complexity" evidence="4">
    <location>
        <begin position="16"/>
        <end position="37"/>
    </location>
</feature>
<feature type="region of interest" description="Disordered" evidence="4">
    <location>
        <begin position="1"/>
        <end position="69"/>
    </location>
</feature>
<dbReference type="STRING" id="4540.A0A3L6PSW2"/>
<sequence length="137" mass="14514">MVSRGLFGWSPPHVQPLTPVSETSEPPESPSPYAADLGLGGDGAPPPDDDAQPPLDDADDDPDPPPAAVPFKRLFACADRLDWVLMAAGSLAAAAHGVALVVYLHLFGRAINSLHGRHTHDLFHNINQAIALFVPRC</sequence>
<evidence type="ECO:0000256" key="5">
    <source>
        <dbReference type="SAM" id="Phobius"/>
    </source>
</evidence>
<dbReference type="EMBL" id="PQIB02000016">
    <property type="protein sequence ID" value="RLM61765.1"/>
    <property type="molecule type" value="Genomic_DNA"/>
</dbReference>
<evidence type="ECO:0000313" key="7">
    <source>
        <dbReference type="Proteomes" id="UP000275267"/>
    </source>
</evidence>
<evidence type="ECO:0000256" key="3">
    <source>
        <dbReference type="ARBA" id="ARBA00023136"/>
    </source>
</evidence>
<evidence type="ECO:0000313" key="6">
    <source>
        <dbReference type="EMBL" id="RLM61765.1"/>
    </source>
</evidence>
<protein>
    <recommendedName>
        <fullName evidence="8">ABC transmembrane type-1 domain-containing protein</fullName>
    </recommendedName>
</protein>
<dbReference type="Gene3D" id="1.20.1560.10">
    <property type="entry name" value="ABC transporter type 1, transmembrane domain"/>
    <property type="match status" value="1"/>
</dbReference>
<comment type="caution">
    <text evidence="6">The sequence shown here is derived from an EMBL/GenBank/DDBJ whole genome shotgun (WGS) entry which is preliminary data.</text>
</comment>
<dbReference type="SUPFAM" id="SSF90123">
    <property type="entry name" value="ABC transporter transmembrane region"/>
    <property type="match status" value="1"/>
</dbReference>
<name>A0A3L6PSW2_PANMI</name>
<gene>
    <name evidence="6" type="ORF">C2845_PM14G11510</name>
</gene>
<reference evidence="7" key="1">
    <citation type="journal article" date="2019" name="Nat. Commun.">
        <title>The genome of broomcorn millet.</title>
        <authorList>
            <person name="Zou C."/>
            <person name="Miki D."/>
            <person name="Li D."/>
            <person name="Tang Q."/>
            <person name="Xiao L."/>
            <person name="Rajput S."/>
            <person name="Deng P."/>
            <person name="Jia W."/>
            <person name="Huang R."/>
            <person name="Zhang M."/>
            <person name="Sun Y."/>
            <person name="Hu J."/>
            <person name="Fu X."/>
            <person name="Schnable P.S."/>
            <person name="Li F."/>
            <person name="Zhang H."/>
            <person name="Feng B."/>
            <person name="Zhu X."/>
            <person name="Liu R."/>
            <person name="Schnable J.C."/>
            <person name="Zhu J.-K."/>
            <person name="Zhang H."/>
        </authorList>
    </citation>
    <scope>NUCLEOTIDE SEQUENCE [LARGE SCALE GENOMIC DNA]</scope>
</reference>
<keyword evidence="2 5" id="KW-1133">Transmembrane helix</keyword>
<dbReference type="AlphaFoldDB" id="A0A3L6PSW2"/>
<keyword evidence="3 5" id="KW-0472">Membrane</keyword>
<dbReference type="Proteomes" id="UP000275267">
    <property type="component" value="Unassembled WGS sequence"/>
</dbReference>
<feature type="transmembrane region" description="Helical" evidence="5">
    <location>
        <begin position="83"/>
        <end position="107"/>
    </location>
</feature>
<evidence type="ECO:0000256" key="1">
    <source>
        <dbReference type="ARBA" id="ARBA00022692"/>
    </source>
</evidence>
<dbReference type="GO" id="GO:0005524">
    <property type="term" value="F:ATP binding"/>
    <property type="evidence" value="ECO:0007669"/>
    <property type="project" value="InterPro"/>
</dbReference>
<evidence type="ECO:0000256" key="2">
    <source>
        <dbReference type="ARBA" id="ARBA00022989"/>
    </source>
</evidence>